<dbReference type="GO" id="GO:0044550">
    <property type="term" value="P:secondary metabolite biosynthetic process"/>
    <property type="evidence" value="ECO:0007669"/>
    <property type="project" value="TreeGrafter"/>
</dbReference>
<dbReference type="SUPFAM" id="SSF53901">
    <property type="entry name" value="Thiolase-like"/>
    <property type="match status" value="1"/>
</dbReference>
<proteinExistence type="predicted"/>
<dbReference type="SUPFAM" id="SSF50249">
    <property type="entry name" value="Nucleic acid-binding proteins"/>
    <property type="match status" value="1"/>
</dbReference>
<dbReference type="InParanoid" id="A0A3M0CT00"/>
<dbReference type="AlphaFoldDB" id="A0A3M0CT00"/>
<comment type="caution">
    <text evidence="5">The sequence shown here is derived from an EMBL/GenBank/DDBJ whole genome shotgun (WGS) entry which is preliminary data.</text>
</comment>
<evidence type="ECO:0000256" key="1">
    <source>
        <dbReference type="ARBA" id="ARBA00022679"/>
    </source>
</evidence>
<dbReference type="InterPro" id="IPR013747">
    <property type="entry name" value="ACP_syn_III_C"/>
</dbReference>
<sequence>MTAFGILDYGAYLPRRRCPRASILDAVGWAQPGLKALAKGERSFAAWDEDAVTMAVEAARGATAGADTSPELLCFATTTAPFLDRQNAGIIAAALDLPQATQTMDMGGSQRAASSALINAWRQRPVSSLVVAADTRPTQAASVMEMLSGDGAAAFRLGEGTPLAVIEAHACVQADIVDHYRTAGTETDYVLEERWYRDMGLARLAPAAVSPLLDQAQITADDVDHLIAPLANPALARAVAKSLGVDAARIADSLFDRVGHTGTAHALLMLAGVLDTAAPGDRILITAFGQGCDAVLLRVTDAIADAPRRRLARWLGDRHVEDNYMKFLAARGVVDLDWGMRAERDNRTAHTVAYNKSRDTYGLVGGYCRACGTPQYPRSRRCVAPDCGKLDTQDSYGFSERSGTVKSFTEDWMAFTREPPLIYGNVSFTGGGNILMEMCDFAPGAVSIGTEVEMRFRIKDFDQARGFRRYFWKAAPAQTDTQRGDRHG</sequence>
<dbReference type="Pfam" id="PF08541">
    <property type="entry name" value="ACP_syn_III_C"/>
    <property type="match status" value="1"/>
</dbReference>
<dbReference type="OrthoDB" id="8771453at2"/>
<dbReference type="CDD" id="cd00827">
    <property type="entry name" value="init_cond_enzymes"/>
    <property type="match status" value="1"/>
</dbReference>
<feature type="domain" description="ChsH2 rubredoxin-like zinc ribbon" evidence="4">
    <location>
        <begin position="359"/>
        <end position="389"/>
    </location>
</feature>
<feature type="domain" description="Beta-ketoacyl-[acyl-carrier-protein] synthase III C-terminal" evidence="3">
    <location>
        <begin position="213"/>
        <end position="293"/>
    </location>
</feature>
<dbReference type="InterPro" id="IPR012340">
    <property type="entry name" value="NA-bd_OB-fold"/>
</dbReference>
<dbReference type="Pfam" id="PF12172">
    <property type="entry name" value="zf-ChsH2"/>
    <property type="match status" value="1"/>
</dbReference>
<accession>A0A3M0CT00</accession>
<evidence type="ECO:0000259" key="4">
    <source>
        <dbReference type="Pfam" id="PF12172"/>
    </source>
</evidence>
<dbReference type="Gene3D" id="3.40.47.10">
    <property type="match status" value="2"/>
</dbReference>
<gene>
    <name evidence="5" type="ORF">BXY39_0597</name>
</gene>
<name>A0A3M0CT00_9PROT</name>
<evidence type="ECO:0000313" key="6">
    <source>
        <dbReference type="Proteomes" id="UP000271227"/>
    </source>
</evidence>
<evidence type="ECO:0000259" key="3">
    <source>
        <dbReference type="Pfam" id="PF08541"/>
    </source>
</evidence>
<dbReference type="InterPro" id="IPR022002">
    <property type="entry name" value="ChsH2_Znr"/>
</dbReference>
<dbReference type="RefSeq" id="WP_121937313.1">
    <property type="nucleotide sequence ID" value="NZ_REFR01000009.1"/>
</dbReference>
<keyword evidence="6" id="KW-1185">Reference proteome</keyword>
<dbReference type="GO" id="GO:0016746">
    <property type="term" value="F:acyltransferase activity"/>
    <property type="evidence" value="ECO:0007669"/>
    <property type="project" value="UniProtKB-KW"/>
</dbReference>
<keyword evidence="1" id="KW-0808">Transferase</keyword>
<keyword evidence="2" id="KW-0012">Acyltransferase</keyword>
<dbReference type="PANTHER" id="PTHR34069:SF2">
    <property type="entry name" value="BETA-KETOACYL-[ACYL-CARRIER-PROTEIN] SYNTHASE III"/>
    <property type="match status" value="1"/>
</dbReference>
<dbReference type="InterPro" id="IPR016039">
    <property type="entry name" value="Thiolase-like"/>
</dbReference>
<protein>
    <submittedName>
        <fullName evidence="5">3-hydroxy-3-methylglutaryl CoA synthase</fullName>
    </submittedName>
</protein>
<dbReference type="PANTHER" id="PTHR34069">
    <property type="entry name" value="3-OXOACYL-[ACYL-CARRIER-PROTEIN] SYNTHASE 3"/>
    <property type="match status" value="1"/>
</dbReference>
<reference evidence="5 6" key="1">
    <citation type="submission" date="2018-10" db="EMBL/GenBank/DDBJ databases">
        <title>Genomic Encyclopedia of Archaeal and Bacterial Type Strains, Phase II (KMG-II): from individual species to whole genera.</title>
        <authorList>
            <person name="Goeker M."/>
        </authorList>
    </citation>
    <scope>NUCLEOTIDE SEQUENCE [LARGE SCALE GENOMIC DNA]</scope>
    <source>
        <strain evidence="5 6">DSM 25217</strain>
    </source>
</reference>
<dbReference type="Proteomes" id="UP000271227">
    <property type="component" value="Unassembled WGS sequence"/>
</dbReference>
<evidence type="ECO:0000313" key="5">
    <source>
        <dbReference type="EMBL" id="RMB12107.1"/>
    </source>
</evidence>
<dbReference type="EMBL" id="REFR01000009">
    <property type="protein sequence ID" value="RMB12107.1"/>
    <property type="molecule type" value="Genomic_DNA"/>
</dbReference>
<evidence type="ECO:0000256" key="2">
    <source>
        <dbReference type="ARBA" id="ARBA00023315"/>
    </source>
</evidence>
<organism evidence="5 6">
    <name type="scientific">Eilatimonas milleporae</name>
    <dbReference type="NCBI Taxonomy" id="911205"/>
    <lineage>
        <taxon>Bacteria</taxon>
        <taxon>Pseudomonadati</taxon>
        <taxon>Pseudomonadota</taxon>
        <taxon>Alphaproteobacteria</taxon>
        <taxon>Kordiimonadales</taxon>
        <taxon>Kordiimonadaceae</taxon>
        <taxon>Eilatimonas</taxon>
    </lineage>
</organism>